<accession>A0A6A5S676</accession>
<sequence>MPPRQTGYFSARANQGRGMLANFVDGSGITAAFWQIVKGQQLARSTEQLQKDGCNGTIHSVSEATAHRRGSQSLAMTQRQVGFWTEHSRLCVGPAQVQPGEILVALKGPLTEPANALITAGGAVAVVDCTRCSDGGSFLQRREVFAQHGRGVDEGVGCCFLPKFFPRIRPGLREPGATHPRAVAYPTWRETGPIHTQPRGGGRDRATFAIYERKCTTSGPAGEGVPRPVRRLNLRSLLLARSHQNRRSSASQDRAASSEHRTAERWKVALTLSHLSASQPGFMPRRSAPPDDSGCVWPELGDRELVETAPKDPSAPGTSCSLRFAS</sequence>
<organism evidence="2 3">
    <name type="scientific">Clathrospora elynae</name>
    <dbReference type="NCBI Taxonomy" id="706981"/>
    <lineage>
        <taxon>Eukaryota</taxon>
        <taxon>Fungi</taxon>
        <taxon>Dikarya</taxon>
        <taxon>Ascomycota</taxon>
        <taxon>Pezizomycotina</taxon>
        <taxon>Dothideomycetes</taxon>
        <taxon>Pleosporomycetidae</taxon>
        <taxon>Pleosporales</taxon>
        <taxon>Diademaceae</taxon>
        <taxon>Clathrospora</taxon>
    </lineage>
</organism>
<dbReference type="Proteomes" id="UP000800038">
    <property type="component" value="Unassembled WGS sequence"/>
</dbReference>
<keyword evidence="3" id="KW-1185">Reference proteome</keyword>
<name>A0A6A5S676_9PLEO</name>
<dbReference type="OrthoDB" id="10623395at2759"/>
<proteinExistence type="predicted"/>
<feature type="compositionally biased region" description="Basic and acidic residues" evidence="1">
    <location>
        <begin position="300"/>
        <end position="310"/>
    </location>
</feature>
<gene>
    <name evidence="2" type="ORF">EJ02DRAFT_471196</name>
</gene>
<protein>
    <submittedName>
        <fullName evidence="2">Uncharacterized protein</fullName>
    </submittedName>
</protein>
<feature type="region of interest" description="Disordered" evidence="1">
    <location>
        <begin position="278"/>
        <end position="326"/>
    </location>
</feature>
<feature type="compositionally biased region" description="Low complexity" evidence="1">
    <location>
        <begin position="241"/>
        <end position="255"/>
    </location>
</feature>
<evidence type="ECO:0000256" key="1">
    <source>
        <dbReference type="SAM" id="MobiDB-lite"/>
    </source>
</evidence>
<dbReference type="EMBL" id="ML976270">
    <property type="protein sequence ID" value="KAF1935433.1"/>
    <property type="molecule type" value="Genomic_DNA"/>
</dbReference>
<feature type="region of interest" description="Disordered" evidence="1">
    <location>
        <begin position="241"/>
        <end position="262"/>
    </location>
</feature>
<evidence type="ECO:0000313" key="3">
    <source>
        <dbReference type="Proteomes" id="UP000800038"/>
    </source>
</evidence>
<dbReference type="AlphaFoldDB" id="A0A6A5S676"/>
<evidence type="ECO:0000313" key="2">
    <source>
        <dbReference type="EMBL" id="KAF1935433.1"/>
    </source>
</evidence>
<reference evidence="2" key="1">
    <citation type="journal article" date="2020" name="Stud. Mycol.">
        <title>101 Dothideomycetes genomes: a test case for predicting lifestyles and emergence of pathogens.</title>
        <authorList>
            <person name="Haridas S."/>
            <person name="Albert R."/>
            <person name="Binder M."/>
            <person name="Bloem J."/>
            <person name="Labutti K."/>
            <person name="Salamov A."/>
            <person name="Andreopoulos B."/>
            <person name="Baker S."/>
            <person name="Barry K."/>
            <person name="Bills G."/>
            <person name="Bluhm B."/>
            <person name="Cannon C."/>
            <person name="Castanera R."/>
            <person name="Culley D."/>
            <person name="Daum C."/>
            <person name="Ezra D."/>
            <person name="Gonzalez J."/>
            <person name="Henrissat B."/>
            <person name="Kuo A."/>
            <person name="Liang C."/>
            <person name="Lipzen A."/>
            <person name="Lutzoni F."/>
            <person name="Magnuson J."/>
            <person name="Mondo S."/>
            <person name="Nolan M."/>
            <person name="Ohm R."/>
            <person name="Pangilinan J."/>
            <person name="Park H.-J."/>
            <person name="Ramirez L."/>
            <person name="Alfaro M."/>
            <person name="Sun H."/>
            <person name="Tritt A."/>
            <person name="Yoshinaga Y."/>
            <person name="Zwiers L.-H."/>
            <person name="Turgeon B."/>
            <person name="Goodwin S."/>
            <person name="Spatafora J."/>
            <person name="Crous P."/>
            <person name="Grigoriev I."/>
        </authorList>
    </citation>
    <scope>NUCLEOTIDE SEQUENCE</scope>
    <source>
        <strain evidence="2">CBS 161.51</strain>
    </source>
</reference>
<feature type="compositionally biased region" description="Polar residues" evidence="1">
    <location>
        <begin position="316"/>
        <end position="326"/>
    </location>
</feature>